<gene>
    <name evidence="10" type="ORF">IscW_ISCW002283</name>
</gene>
<feature type="compositionally biased region" description="Basic and acidic residues" evidence="8">
    <location>
        <begin position="303"/>
        <end position="314"/>
    </location>
</feature>
<comment type="subcellular location">
    <subcellularLocation>
        <location evidence="1">Nucleus</location>
    </subcellularLocation>
</comment>
<dbReference type="GO" id="GO:0005634">
    <property type="term" value="C:nucleus"/>
    <property type="evidence" value="ECO:0007669"/>
    <property type="project" value="UniProtKB-SubCell"/>
</dbReference>
<dbReference type="EMBL" id="ABJB010225644">
    <property type="status" value="NOT_ANNOTATED_CDS"/>
    <property type="molecule type" value="Genomic_DNA"/>
</dbReference>
<keyword evidence="6" id="KW-0539">Nucleus</keyword>
<keyword evidence="13" id="KW-1267">Proteomics identification</keyword>
<evidence type="ECO:0000259" key="9">
    <source>
        <dbReference type="PROSITE" id="PS50157"/>
    </source>
</evidence>
<feature type="region of interest" description="Disordered" evidence="8">
    <location>
        <begin position="218"/>
        <end position="242"/>
    </location>
</feature>
<dbReference type="STRING" id="6945.B7P8F1"/>
<dbReference type="InterPro" id="IPR004092">
    <property type="entry name" value="Mbt"/>
</dbReference>
<dbReference type="SMART" id="SM00333">
    <property type="entry name" value="TUDOR"/>
    <property type="match status" value="2"/>
</dbReference>
<feature type="compositionally biased region" description="Basic and acidic residues" evidence="8">
    <location>
        <begin position="648"/>
        <end position="671"/>
    </location>
</feature>
<proteinExistence type="evidence at protein level"/>
<feature type="region of interest" description="Disordered" evidence="8">
    <location>
        <begin position="481"/>
        <end position="521"/>
    </location>
</feature>
<dbReference type="SMART" id="SM00355">
    <property type="entry name" value="ZnF_C2H2"/>
    <property type="match status" value="1"/>
</dbReference>
<keyword evidence="4 7" id="KW-0863">Zinc-finger</keyword>
<feature type="region of interest" description="Disordered" evidence="8">
    <location>
        <begin position="626"/>
        <end position="701"/>
    </location>
</feature>
<dbReference type="FunCoup" id="B7P8F1">
    <property type="interactions" value="1097"/>
</dbReference>
<dbReference type="InterPro" id="IPR019786">
    <property type="entry name" value="Zinc_finger_PHD-type_CS"/>
</dbReference>
<feature type="compositionally biased region" description="Basic and acidic residues" evidence="8">
    <location>
        <begin position="324"/>
        <end position="339"/>
    </location>
</feature>
<reference evidence="10 12" key="1">
    <citation type="submission" date="2008-03" db="EMBL/GenBank/DDBJ databases">
        <title>Annotation of Ixodes scapularis.</title>
        <authorList>
            <consortium name="Ixodes scapularis Genome Project Consortium"/>
            <person name="Caler E."/>
            <person name="Hannick L.I."/>
            <person name="Bidwell S."/>
            <person name="Joardar V."/>
            <person name="Thiagarajan M."/>
            <person name="Amedeo P."/>
            <person name="Galinsky K.J."/>
            <person name="Schobel S."/>
            <person name="Inman J."/>
            <person name="Hostetler J."/>
            <person name="Miller J."/>
            <person name="Hammond M."/>
            <person name="Megy K."/>
            <person name="Lawson D."/>
            <person name="Kodira C."/>
            <person name="Sutton G."/>
            <person name="Meyer J."/>
            <person name="Hill C.A."/>
            <person name="Birren B."/>
            <person name="Nene V."/>
            <person name="Collins F."/>
            <person name="Alarcon-Chaidez F."/>
            <person name="Wikel S."/>
            <person name="Strausberg R."/>
        </authorList>
    </citation>
    <scope>NUCLEOTIDE SEQUENCE [LARGE SCALE GENOMIC DNA]</scope>
    <source>
        <strain evidence="12">Wikel</strain>
        <strain evidence="10">Wikel colony</strain>
    </source>
</reference>
<dbReference type="GO" id="GO:0044545">
    <property type="term" value="C:NSL complex"/>
    <property type="evidence" value="ECO:0000318"/>
    <property type="project" value="GO_Central"/>
</dbReference>
<name>B7P8F1_IXOSC</name>
<evidence type="ECO:0000256" key="3">
    <source>
        <dbReference type="ARBA" id="ARBA00022737"/>
    </source>
</evidence>
<keyword evidence="5" id="KW-0862">Zinc</keyword>
<dbReference type="VEuPathDB" id="VectorBase:ISCP_002838"/>
<organism>
    <name type="scientific">Ixodes scapularis</name>
    <name type="common">Black-legged tick</name>
    <name type="synonym">Deer tick</name>
    <dbReference type="NCBI Taxonomy" id="6945"/>
    <lineage>
        <taxon>Eukaryota</taxon>
        <taxon>Metazoa</taxon>
        <taxon>Ecdysozoa</taxon>
        <taxon>Arthropoda</taxon>
        <taxon>Chelicerata</taxon>
        <taxon>Arachnida</taxon>
        <taxon>Acari</taxon>
        <taxon>Parasitiformes</taxon>
        <taxon>Ixodida</taxon>
        <taxon>Ixodoidea</taxon>
        <taxon>Ixodidae</taxon>
        <taxon>Ixodinae</taxon>
        <taxon>Ixodes</taxon>
    </lineage>
</organism>
<feature type="domain" description="C2H2-type" evidence="9">
    <location>
        <begin position="459"/>
        <end position="489"/>
    </location>
</feature>
<dbReference type="Gene3D" id="3.30.160.60">
    <property type="entry name" value="Classic Zinc Finger"/>
    <property type="match status" value="1"/>
</dbReference>
<dbReference type="GO" id="GO:0008270">
    <property type="term" value="F:zinc ion binding"/>
    <property type="evidence" value="ECO:0007669"/>
    <property type="project" value="UniProtKB-KW"/>
</dbReference>
<keyword evidence="12" id="KW-1185">Reference proteome</keyword>
<dbReference type="EMBL" id="DS656926">
    <property type="protein sequence ID" value="EEC02873.1"/>
    <property type="molecule type" value="Genomic_DNA"/>
</dbReference>
<dbReference type="CDD" id="cd20386">
    <property type="entry name" value="Tudor_PHF20-like"/>
    <property type="match status" value="1"/>
</dbReference>
<feature type="compositionally biased region" description="Polar residues" evidence="8">
    <location>
        <begin position="44"/>
        <end position="54"/>
    </location>
</feature>
<dbReference type="SMART" id="SM00249">
    <property type="entry name" value="PHD"/>
    <property type="match status" value="1"/>
</dbReference>
<dbReference type="Gene3D" id="3.30.40.10">
    <property type="entry name" value="Zinc/RING finger domain, C3HC4 (zinc finger)"/>
    <property type="match status" value="1"/>
</dbReference>
<feature type="compositionally biased region" description="Basic and acidic residues" evidence="8">
    <location>
        <begin position="226"/>
        <end position="242"/>
    </location>
</feature>
<evidence type="ECO:0000313" key="10">
    <source>
        <dbReference type="EMBL" id="EEC02873.1"/>
    </source>
</evidence>
<evidence type="ECO:0007829" key="13">
    <source>
        <dbReference type="PeptideAtlas" id="B7P8F1"/>
    </source>
</evidence>
<dbReference type="SUPFAM" id="SSF54160">
    <property type="entry name" value="Chromo domain-like"/>
    <property type="match status" value="1"/>
</dbReference>
<dbReference type="InterPro" id="IPR016197">
    <property type="entry name" value="Chromo-like_dom_sf"/>
</dbReference>
<dbReference type="EMBL" id="ABJB010348522">
    <property type="status" value="NOT_ANNOTATED_CDS"/>
    <property type="molecule type" value="Genomic_DNA"/>
</dbReference>
<evidence type="ECO:0000256" key="8">
    <source>
        <dbReference type="SAM" id="MobiDB-lite"/>
    </source>
</evidence>
<dbReference type="SUPFAM" id="SSF63748">
    <property type="entry name" value="Tudor/PWWP/MBT"/>
    <property type="match status" value="1"/>
</dbReference>
<dbReference type="AlphaFoldDB" id="B7P8F1"/>
<evidence type="ECO:0000313" key="12">
    <source>
        <dbReference type="Proteomes" id="UP000001555"/>
    </source>
</evidence>
<dbReference type="EMBL" id="ABJB010563184">
    <property type="status" value="NOT_ANNOTATED_CDS"/>
    <property type="molecule type" value="Genomic_DNA"/>
</dbReference>
<dbReference type="HOGENOM" id="CLU_012707_0_0_1"/>
<evidence type="ECO:0000313" key="11">
    <source>
        <dbReference type="EnsemblMetazoa" id="ISCW002283-PA"/>
    </source>
</evidence>
<dbReference type="VEuPathDB" id="VectorBase:ISCI002283"/>
<dbReference type="PANTHER" id="PTHR15856">
    <property type="entry name" value="PHD FINGER PROTEIN 20-RELATED"/>
    <property type="match status" value="1"/>
</dbReference>
<feature type="compositionally biased region" description="Low complexity" evidence="8">
    <location>
        <begin position="566"/>
        <end position="576"/>
    </location>
</feature>
<dbReference type="Pfam" id="PF02820">
    <property type="entry name" value="MBT"/>
    <property type="match status" value="1"/>
</dbReference>
<dbReference type="Gene3D" id="2.30.30.140">
    <property type="match status" value="2"/>
</dbReference>
<dbReference type="EMBL" id="ABJB010782411">
    <property type="status" value="NOT_ANNOTATED_CDS"/>
    <property type="molecule type" value="Genomic_DNA"/>
</dbReference>
<evidence type="ECO:0000256" key="2">
    <source>
        <dbReference type="ARBA" id="ARBA00022723"/>
    </source>
</evidence>
<dbReference type="InterPro" id="IPR001965">
    <property type="entry name" value="Znf_PHD"/>
</dbReference>
<dbReference type="PROSITE" id="PS01359">
    <property type="entry name" value="ZF_PHD_1"/>
    <property type="match status" value="1"/>
</dbReference>
<dbReference type="EMBL" id="ABJB010098784">
    <property type="status" value="NOT_ANNOTATED_CDS"/>
    <property type="molecule type" value="Genomic_DNA"/>
</dbReference>
<accession>B7P8F1</accession>
<dbReference type="CDD" id="cd15549">
    <property type="entry name" value="PHD_PHF20_like"/>
    <property type="match status" value="1"/>
</dbReference>
<dbReference type="InterPro" id="IPR002999">
    <property type="entry name" value="Tudor"/>
</dbReference>
<dbReference type="InterPro" id="IPR043449">
    <property type="entry name" value="PHF20-like"/>
</dbReference>
<dbReference type="InParanoid" id="B7P8F1"/>
<feature type="region of interest" description="Disordered" evidence="8">
    <location>
        <begin position="292"/>
        <end position="444"/>
    </location>
</feature>
<feature type="compositionally biased region" description="Basic and acidic residues" evidence="8">
    <location>
        <begin position="96"/>
        <end position="109"/>
    </location>
</feature>
<dbReference type="InterPro" id="IPR013083">
    <property type="entry name" value="Znf_RING/FYVE/PHD"/>
</dbReference>
<dbReference type="Proteomes" id="UP000001555">
    <property type="component" value="Unassembled WGS sequence"/>
</dbReference>
<dbReference type="PROSITE" id="PS00028">
    <property type="entry name" value="ZINC_FINGER_C2H2_1"/>
    <property type="match status" value="1"/>
</dbReference>
<dbReference type="EnsemblMetazoa" id="ISCW002283-RA">
    <property type="protein sequence ID" value="ISCW002283-PA"/>
    <property type="gene ID" value="ISCW002283"/>
</dbReference>
<dbReference type="InterPro" id="IPR013087">
    <property type="entry name" value="Znf_C2H2_type"/>
</dbReference>
<dbReference type="VEuPathDB" id="VectorBase:ISCW002283"/>
<dbReference type="EMBL" id="ABJB010436002">
    <property type="status" value="NOT_ANNOTATED_CDS"/>
    <property type="molecule type" value="Genomic_DNA"/>
</dbReference>
<sequence>MSADAKNVVGADDDESMESVERNLVVDHEFATESSAETVVENPLETQPETSWNQLYYGDDTVDGTPLDDCTPTRKRGGCVDGSRSADDTATAGDRSASEDHGSTSDASKRGGANAPAENSQHGDEDSAGARRWCSETSNDKSDADSSGTGSTSRRRRSRLAPVYAPGTRVEARDFQQLQWYPAKVVTLDEGEEEVLVHFEGWSSRYDEWLPLDSPRLRPATHPHTRKEQLKKQAPRKPEYKKGEEVLARWGDRKTYPAKVLEVNEEGTYCVLFFDGIVKTLKAINVEKMPQEQKGSVVFPKVTRRDSEGRRNRDGGSQGTSRRSSQESKKPASQHETRKGAASPSTPDPRRPHPERAHKQRAEGRKADRRDASASPAPSSSSSSSQSRKKILLIGGKFMAKKARQTDSRGGSGRSADKKAKRRASSSTEESPAKKERKASATFKVARKEFIIEEDHNHFKCTHEGCGKSFRKEPLLQSHLKHYHGRSPPSRLSETETPPAAAAPSAPVPPTAIPPAVRPFDLGEPPRVPFVKLEPPSENPLLQAALQLQGQLPPQPPSTGALPGVPGASGLSPMPGPMPGVAAAVGGAAPPKPRRMRFVPHFETLVEGREKRKIAKTEKALIADMEAAAHRRGTGASDRKRKRTSSTRSDKSDEGGSRRPKDEARRARVSETDAGLGQSTDGLDGFPAPSKSKKKRHSITTPFDPSLSPFFDAARDSFGQGSDGLTASEGDVSVEVKSDEVVQCACNCVEESGLMIQCEACLTWQHGSCFGIEEEKSVPDRYICHLCLGPRGVRDSFRYKHDQDWFVRGKMASFGFLRERPAGLPDPEPIRATHDLMCSMHNVHAVLRSVTHKLNVAGSEDHPDLRHFAKPWASALDFPPPRGPGEGPARLGLAGSAYDHAYFAAEREPPDELARGAPDVIVSAGADGGAGDLLMQVWKEPCPKVPRGTQDLSLGALDVGCIEEVVNRGEELPSLDAGEGQSRAAQEAADAGTGSAGKGEEEEDREACRRNLLGHIFGMQDQLEHRLSCMEEQLQILEQDSSINAPDPTITEEEDMLRLKLSLKGLMKDLNAVHKLALFR</sequence>
<feature type="region of interest" description="Disordered" evidence="8">
    <location>
        <begin position="973"/>
        <end position="1005"/>
    </location>
</feature>
<evidence type="ECO:0000256" key="5">
    <source>
        <dbReference type="ARBA" id="ARBA00022833"/>
    </source>
</evidence>
<dbReference type="PANTHER" id="PTHR15856:SF51">
    <property type="entry name" value="MBD-R2"/>
    <property type="match status" value="1"/>
</dbReference>
<feature type="region of interest" description="Disordered" evidence="8">
    <location>
        <begin position="32"/>
        <end position="165"/>
    </location>
</feature>
<evidence type="ECO:0000256" key="1">
    <source>
        <dbReference type="ARBA" id="ARBA00004123"/>
    </source>
</evidence>
<dbReference type="EMBL" id="ABJB010906975">
    <property type="status" value="NOT_ANNOTATED_CDS"/>
    <property type="molecule type" value="Genomic_DNA"/>
</dbReference>
<evidence type="ECO:0000256" key="7">
    <source>
        <dbReference type="PROSITE-ProRule" id="PRU00042"/>
    </source>
</evidence>
<dbReference type="CDD" id="cd20104">
    <property type="entry name" value="MBT_PHF20L1-like"/>
    <property type="match status" value="1"/>
</dbReference>
<dbReference type="EMBL" id="ABJB010827607">
    <property type="status" value="NOT_ANNOTATED_CDS"/>
    <property type="molecule type" value="Genomic_DNA"/>
</dbReference>
<keyword evidence="3" id="KW-0677">Repeat</keyword>
<dbReference type="PaxDb" id="6945-B7P8F1"/>
<dbReference type="SUPFAM" id="SSF57903">
    <property type="entry name" value="FYVE/PHD zinc finger"/>
    <property type="match status" value="1"/>
</dbReference>
<feature type="compositionally biased region" description="Low complexity" evidence="8">
    <location>
        <begin position="373"/>
        <end position="385"/>
    </location>
</feature>
<dbReference type="GO" id="GO:0006357">
    <property type="term" value="P:regulation of transcription by RNA polymerase II"/>
    <property type="evidence" value="ECO:0000318"/>
    <property type="project" value="GO_Central"/>
</dbReference>
<evidence type="ECO:0000256" key="4">
    <source>
        <dbReference type="ARBA" id="ARBA00022771"/>
    </source>
</evidence>
<keyword evidence="2" id="KW-0479">Metal-binding</keyword>
<feature type="region of interest" description="Disordered" evidence="8">
    <location>
        <begin position="550"/>
        <end position="576"/>
    </location>
</feature>
<dbReference type="EMBL" id="ABJB010245881">
    <property type="status" value="NOT_ANNOTATED_CDS"/>
    <property type="molecule type" value="Genomic_DNA"/>
</dbReference>
<evidence type="ECO:0000256" key="6">
    <source>
        <dbReference type="ARBA" id="ARBA00023242"/>
    </source>
</evidence>
<dbReference type="InterPro" id="IPR011011">
    <property type="entry name" value="Znf_FYVE_PHD"/>
</dbReference>
<protein>
    <recommendedName>
        <fullName evidence="9">C2H2-type domain-containing protein</fullName>
    </recommendedName>
</protein>
<dbReference type="Pfam" id="PF20826">
    <property type="entry name" value="PHD_5"/>
    <property type="match status" value="1"/>
</dbReference>
<feature type="compositionally biased region" description="Basic and acidic residues" evidence="8">
    <location>
        <begin position="348"/>
        <end position="372"/>
    </location>
</feature>
<reference evidence="11" key="2">
    <citation type="submission" date="2020-05" db="UniProtKB">
        <authorList>
            <consortium name="EnsemblMetazoa"/>
        </authorList>
    </citation>
    <scope>IDENTIFICATION</scope>
    <source>
        <strain evidence="11">wikel</strain>
    </source>
</reference>
<feature type="compositionally biased region" description="Pro residues" evidence="8">
    <location>
        <begin position="506"/>
        <end position="517"/>
    </location>
</feature>
<dbReference type="PROSITE" id="PS50157">
    <property type="entry name" value="ZINC_FINGER_C2H2_2"/>
    <property type="match status" value="1"/>
</dbReference>
<dbReference type="EMBL" id="ABJB010472078">
    <property type="status" value="NOT_ANNOTATED_CDS"/>
    <property type="molecule type" value="Genomic_DNA"/>
</dbReference>
<dbReference type="OrthoDB" id="161570at2759"/>